<keyword evidence="2" id="KW-1185">Reference proteome</keyword>
<dbReference type="OrthoDB" id="118105at2759"/>
<sequence length="168" mass="18283">MFTGTLTSMNNNGSKGTVFLGVVNLAIAHVSIVYNRAHAAANKPKSSHVDSLTCTWSGVSSENVTRPSFSVQTTKNCPIEASLGGIFDAHASQKEVNRKPNKDCSRKSRQRVCKVCWLLKDVVTGGDTSFRCSACVLTTYNKKIGAIKPSQVYLCNKLKHAFNICHKC</sequence>
<reference evidence="1 2" key="1">
    <citation type="journal article" date="2017" name="Genome Biol. Evol.">
        <title>Phytophthora megakarya and P. palmivora, closely related causal agents of cacao black pod rot, underwent increases in genome sizes and gene numbers by different mechanisms.</title>
        <authorList>
            <person name="Ali S.S."/>
            <person name="Shao J."/>
            <person name="Lary D.J."/>
            <person name="Kronmiller B."/>
            <person name="Shen D."/>
            <person name="Strem M.D."/>
            <person name="Amoako-Attah I."/>
            <person name="Akrofi A.Y."/>
            <person name="Begoude B.A."/>
            <person name="Ten Hoopen G.M."/>
            <person name="Coulibaly K."/>
            <person name="Kebe B.I."/>
            <person name="Melnick R.L."/>
            <person name="Guiltinan M.J."/>
            <person name="Tyler B.M."/>
            <person name="Meinhardt L.W."/>
            <person name="Bailey B.A."/>
        </authorList>
    </citation>
    <scope>NUCLEOTIDE SEQUENCE [LARGE SCALE GENOMIC DNA]</scope>
    <source>
        <strain evidence="2">sbr112.9</strain>
    </source>
</reference>
<comment type="caution">
    <text evidence="1">The sequence shown here is derived from an EMBL/GenBank/DDBJ whole genome shotgun (WGS) entry which is preliminary data.</text>
</comment>
<dbReference type="AlphaFoldDB" id="A0A2P4YCS6"/>
<dbReference type="Proteomes" id="UP000237271">
    <property type="component" value="Unassembled WGS sequence"/>
</dbReference>
<dbReference type="EMBL" id="NCKW01003797">
    <property type="protein sequence ID" value="POM75489.1"/>
    <property type="molecule type" value="Genomic_DNA"/>
</dbReference>
<name>A0A2P4YCS6_9STRA</name>
<evidence type="ECO:0000313" key="2">
    <source>
        <dbReference type="Proteomes" id="UP000237271"/>
    </source>
</evidence>
<organism evidence="1 2">
    <name type="scientific">Phytophthora palmivora</name>
    <dbReference type="NCBI Taxonomy" id="4796"/>
    <lineage>
        <taxon>Eukaryota</taxon>
        <taxon>Sar</taxon>
        <taxon>Stramenopiles</taxon>
        <taxon>Oomycota</taxon>
        <taxon>Peronosporomycetes</taxon>
        <taxon>Peronosporales</taxon>
        <taxon>Peronosporaceae</taxon>
        <taxon>Phytophthora</taxon>
    </lineage>
</organism>
<gene>
    <name evidence="1" type="ORF">PHPALM_7404</name>
</gene>
<accession>A0A2P4YCS6</accession>
<proteinExistence type="predicted"/>
<protein>
    <submittedName>
        <fullName evidence="1">Uncharacterized protein</fullName>
    </submittedName>
</protein>
<evidence type="ECO:0000313" key="1">
    <source>
        <dbReference type="EMBL" id="POM75489.1"/>
    </source>
</evidence>